<dbReference type="Gene3D" id="2.60.450.10">
    <property type="entry name" value="Lipopolysaccharide (LPS) transport protein A like domain"/>
    <property type="match status" value="3"/>
</dbReference>
<dbReference type="Proteomes" id="UP000823636">
    <property type="component" value="Unassembled WGS sequence"/>
</dbReference>
<accession>A0A9D9H7J3</accession>
<organism evidence="2 3">
    <name type="scientific">Candidatus Caccoplasma merdipullorum</name>
    <dbReference type="NCBI Taxonomy" id="2840718"/>
    <lineage>
        <taxon>Bacteria</taxon>
        <taxon>Pseudomonadati</taxon>
        <taxon>Bacteroidota</taxon>
        <taxon>Bacteroidia</taxon>
        <taxon>Bacteroidales</taxon>
        <taxon>Bacteroidaceae</taxon>
        <taxon>Bacteroidaceae incertae sedis</taxon>
        <taxon>Candidatus Caccoplasma</taxon>
    </lineage>
</organism>
<dbReference type="EMBL" id="JADIMW010000027">
    <property type="protein sequence ID" value="MBO8437828.1"/>
    <property type="molecule type" value="Genomic_DNA"/>
</dbReference>
<comment type="caution">
    <text evidence="2">The sequence shown here is derived from an EMBL/GenBank/DDBJ whole genome shotgun (WGS) entry which is preliminary data.</text>
</comment>
<dbReference type="InterPro" id="IPR005653">
    <property type="entry name" value="OstA-like_N"/>
</dbReference>
<dbReference type="AlphaFoldDB" id="A0A9D9H7J3"/>
<evidence type="ECO:0000259" key="1">
    <source>
        <dbReference type="Pfam" id="PF13100"/>
    </source>
</evidence>
<sequence>MESPRRDIDKGKRHGIITLVLCLFSVCVWGKVNDGSKDGNEKPKSPIEVEKTSLKEAAKDTQKVVLDYADELVFDQNMNPDFQILKGNVRFHRAGMKMFCDSAYFYETSNSMDAFGNVRMEQGDTLFVFSDVMYYDGVNEIAQLRYNVRLQNRDVTLYTDSLNYDLIPNIGYYYAGGKIIDSQNELTSIYGEYSPDTKDAIFYFDVVLKGNNATLYSDTLQYNTATHIADICSPTVIQSDSGAIYSRDGWYDTNNNQSTLYKRSIVVNKTYFLTGDTIFYDRDNGYGEVFGGMFLEDTLRKVIMQGEYGYYFERNDSAMATDSAVMIDCSQIDTLYLHADTLRTITLADSTRLMKAYFNTRFYRRDIQGVCDSMVFDSRDTAIYMFRNPVLWNTAYQLFGDTIRIYMNDSTIDWMHIPSFAFAVQQKDTAFFDQISGKDMKGYFVDGNMDKVDVSGNVRTIFYPQEEDSTFTGLNNAISGFLSMTINHETGKMDKLTMWPEVEGSLTPIPMIKPKDLYLPDFRWYQSIRPKNPEDIFRRIKNDSEELPKKRRKFSNTVEDMPVP</sequence>
<evidence type="ECO:0000313" key="3">
    <source>
        <dbReference type="Proteomes" id="UP000823636"/>
    </source>
</evidence>
<reference evidence="2" key="1">
    <citation type="submission" date="2020-10" db="EMBL/GenBank/DDBJ databases">
        <authorList>
            <person name="Gilroy R."/>
        </authorList>
    </citation>
    <scope>NUCLEOTIDE SEQUENCE</scope>
    <source>
        <strain evidence="2">G3-4614</strain>
    </source>
</reference>
<feature type="domain" description="Organic solvent tolerance-like N-terminal" evidence="1">
    <location>
        <begin position="62"/>
        <end position="218"/>
    </location>
</feature>
<dbReference type="Pfam" id="PF13100">
    <property type="entry name" value="OstA_2"/>
    <property type="match status" value="1"/>
</dbReference>
<evidence type="ECO:0000313" key="2">
    <source>
        <dbReference type="EMBL" id="MBO8437828.1"/>
    </source>
</evidence>
<name>A0A9D9H7J3_9BACT</name>
<gene>
    <name evidence="2" type="ORF">IAC54_02875</name>
</gene>
<protein>
    <recommendedName>
        <fullName evidence="1">Organic solvent tolerance-like N-terminal domain-containing protein</fullName>
    </recommendedName>
</protein>
<proteinExistence type="predicted"/>
<reference evidence="2" key="2">
    <citation type="journal article" date="2021" name="PeerJ">
        <title>Extensive microbial diversity within the chicken gut microbiome revealed by metagenomics and culture.</title>
        <authorList>
            <person name="Gilroy R."/>
            <person name="Ravi A."/>
            <person name="Getino M."/>
            <person name="Pursley I."/>
            <person name="Horton D.L."/>
            <person name="Alikhan N.F."/>
            <person name="Baker D."/>
            <person name="Gharbi K."/>
            <person name="Hall N."/>
            <person name="Watson M."/>
            <person name="Adriaenssens E.M."/>
            <person name="Foster-Nyarko E."/>
            <person name="Jarju S."/>
            <person name="Secka A."/>
            <person name="Antonio M."/>
            <person name="Oren A."/>
            <person name="Chaudhuri R.R."/>
            <person name="La Ragione R."/>
            <person name="Hildebrand F."/>
            <person name="Pallen M.J."/>
        </authorList>
    </citation>
    <scope>NUCLEOTIDE SEQUENCE</scope>
    <source>
        <strain evidence="2">G3-4614</strain>
    </source>
</reference>